<dbReference type="Proteomes" id="UP000003027">
    <property type="component" value="Unassembled WGS sequence"/>
</dbReference>
<evidence type="ECO:0000313" key="1">
    <source>
        <dbReference type="EMBL" id="EEQ12132.1"/>
    </source>
</evidence>
<keyword evidence="2" id="KW-1185">Reference proteome</keyword>
<protein>
    <submittedName>
        <fullName evidence="1">Peptidoglycan-binding domain 1 protein</fullName>
    </submittedName>
</protein>
<proteinExistence type="predicted"/>
<accession>A0ABM9YE86</accession>
<evidence type="ECO:0000313" key="2">
    <source>
        <dbReference type="Proteomes" id="UP000003027"/>
    </source>
</evidence>
<gene>
    <name evidence="1" type="ORF">ymoll0001_25380</name>
</gene>
<reference evidence="1" key="1">
    <citation type="submission" date="2008-12" db="EMBL/GenBank/DDBJ databases">
        <title>Annotation of the Yersinia mollaretii ATCC 43969 genome.</title>
        <authorList>
            <person name="Read T.D."/>
            <person name="Akmal A."/>
            <person name="Bishop-Lilly K."/>
            <person name="Chen P.E."/>
            <person name="Cook C."/>
            <person name="Kiley M.P."/>
            <person name="Lentz S."/>
            <person name="Mateczun A."/>
            <person name="Nagarajan N."/>
            <person name="Nolan N."/>
            <person name="Osborne B.I."/>
            <person name="Pop M."/>
            <person name="Sozhamannan S."/>
            <person name="Stewart A.C."/>
            <person name="Sulakvelidze A."/>
            <person name="Thomason B."/>
            <person name="Willner K."/>
            <person name="Zwick M.E."/>
        </authorList>
    </citation>
    <scope>NUCLEOTIDE SEQUENCE [LARGE SCALE GENOMIC DNA]</scope>
    <source>
        <strain evidence="1">ATCC 43969</strain>
    </source>
</reference>
<dbReference type="EMBL" id="AALD02000003">
    <property type="protein sequence ID" value="EEQ12132.1"/>
    <property type="molecule type" value="Genomic_DNA"/>
</dbReference>
<sequence length="57" mass="5952">MDSTGDESTGVIGAAADAANTGIELQIKAQYNANARCGFRFPIDILCPRSAAYLNTS</sequence>
<organism evidence="1 2">
    <name type="scientific">Yersinia mollaretii (strain ATCC 43969 / DSM 18520 / CIP 103324 / CNY 7263 / WAIP 204)</name>
    <dbReference type="NCBI Taxonomy" id="349967"/>
    <lineage>
        <taxon>Bacteria</taxon>
        <taxon>Pseudomonadati</taxon>
        <taxon>Pseudomonadota</taxon>
        <taxon>Gammaproteobacteria</taxon>
        <taxon>Enterobacterales</taxon>
        <taxon>Yersiniaceae</taxon>
        <taxon>Yersinia</taxon>
    </lineage>
</organism>
<name>A0ABM9YE86_YERMW</name>
<comment type="caution">
    <text evidence="1">The sequence shown here is derived from an EMBL/GenBank/DDBJ whole genome shotgun (WGS) entry which is preliminary data.</text>
</comment>